<evidence type="ECO:0000256" key="1">
    <source>
        <dbReference type="ARBA" id="ARBA00004496"/>
    </source>
</evidence>
<evidence type="ECO:0000256" key="2">
    <source>
        <dbReference type="ARBA" id="ARBA00022490"/>
    </source>
</evidence>
<gene>
    <name evidence="4 6" type="primary">citD</name>
    <name evidence="6" type="ORF">KIMC2_04710</name>
</gene>
<feature type="modified residue" description="O-(phosphoribosyl dephospho-coenzyme A)serine" evidence="4 5">
    <location>
        <position position="14"/>
    </location>
</feature>
<dbReference type="NCBIfam" id="TIGR01608">
    <property type="entry name" value="citD"/>
    <property type="match status" value="1"/>
</dbReference>
<dbReference type="GO" id="GO:0005737">
    <property type="term" value="C:cytoplasm"/>
    <property type="evidence" value="ECO:0007669"/>
    <property type="project" value="UniProtKB-SubCell"/>
</dbReference>
<sequence>MEIKKIAMAGTLESSDIQITLSPAENGGIQIDLDSAVASQFGNQIKKVITETLKKFQIDNVKVNAVDKGALDCVIKARTITAAQRALQQDEPAWEVL</sequence>
<keyword evidence="2 4" id="KW-0963">Cytoplasm</keyword>
<keyword evidence="6" id="KW-0456">Lyase</keyword>
<dbReference type="RefSeq" id="WP_317697639.1">
    <property type="nucleotide sequence ID" value="NZ_AP026801.1"/>
</dbReference>
<comment type="similarity">
    <text evidence="4">Belongs to the CitD family.</text>
</comment>
<dbReference type="EMBL" id="AP026801">
    <property type="protein sequence ID" value="BDR55909.1"/>
    <property type="molecule type" value="Genomic_DNA"/>
</dbReference>
<accession>A0AAU9DKA8</accession>
<comment type="subcellular location">
    <subcellularLocation>
        <location evidence="1 4">Cytoplasm</location>
    </subcellularLocation>
</comment>
<organism evidence="6 7">
    <name type="scientific">Xylocopilactobacillus apis</name>
    <dbReference type="NCBI Taxonomy" id="2932183"/>
    <lineage>
        <taxon>Bacteria</taxon>
        <taxon>Bacillati</taxon>
        <taxon>Bacillota</taxon>
        <taxon>Bacilli</taxon>
        <taxon>Lactobacillales</taxon>
        <taxon>Lactobacillaceae</taxon>
        <taxon>Xylocopilactobacillus</taxon>
    </lineage>
</organism>
<keyword evidence="7" id="KW-1185">Reference proteome</keyword>
<dbReference type="KEGG" id="xak:KIMC2_04710"/>
<evidence type="ECO:0000256" key="4">
    <source>
        <dbReference type="HAMAP-Rule" id="MF_00805"/>
    </source>
</evidence>
<evidence type="ECO:0000256" key="3">
    <source>
        <dbReference type="ARBA" id="ARBA00022553"/>
    </source>
</evidence>
<reference evidence="6 7" key="1">
    <citation type="journal article" date="2023" name="Microbiol. Spectr.">
        <title>Symbiosis of Carpenter Bees with Uncharacterized Lactic Acid Bacteria Showing NAD Auxotrophy.</title>
        <authorList>
            <person name="Kawasaki S."/>
            <person name="Ozawa K."/>
            <person name="Mori T."/>
            <person name="Yamamoto A."/>
            <person name="Ito M."/>
            <person name="Ohkuma M."/>
            <person name="Sakamoto M."/>
            <person name="Matsutani M."/>
        </authorList>
    </citation>
    <scope>NUCLEOTIDE SEQUENCE [LARGE SCALE GENOMIC DNA]</scope>
    <source>
        <strain evidence="6 7">KimC2</strain>
    </source>
</reference>
<comment type="function">
    <text evidence="4">Covalent carrier of the coenzyme of citrate lyase.</text>
</comment>
<evidence type="ECO:0000313" key="7">
    <source>
        <dbReference type="Proteomes" id="UP001321804"/>
    </source>
</evidence>
<dbReference type="PIRSF" id="PIRSF002736">
    <property type="entry name" value="Citrt_lyas_gamma"/>
    <property type="match status" value="1"/>
</dbReference>
<evidence type="ECO:0000313" key="6">
    <source>
        <dbReference type="EMBL" id="BDR55909.1"/>
    </source>
</evidence>
<dbReference type="Proteomes" id="UP001321804">
    <property type="component" value="Chromosome"/>
</dbReference>
<dbReference type="HAMAP" id="MF_00805">
    <property type="entry name" value="CitD"/>
    <property type="match status" value="1"/>
</dbReference>
<proteinExistence type="inferred from homology"/>
<dbReference type="Pfam" id="PF06857">
    <property type="entry name" value="ACP"/>
    <property type="match status" value="1"/>
</dbReference>
<evidence type="ECO:0000256" key="5">
    <source>
        <dbReference type="PIRSR" id="PIRSR002736-50"/>
    </source>
</evidence>
<dbReference type="GO" id="GO:0016829">
    <property type="term" value="F:lyase activity"/>
    <property type="evidence" value="ECO:0007669"/>
    <property type="project" value="UniProtKB-KW"/>
</dbReference>
<name>A0AAU9DKA8_9LACO</name>
<protein>
    <recommendedName>
        <fullName evidence="4">Citrate lyase acyl carrier protein</fullName>
    </recommendedName>
    <alternativeName>
        <fullName evidence="4">Citrate lyase gamma chain</fullName>
    </alternativeName>
</protein>
<keyword evidence="3 4" id="KW-0597">Phosphoprotein</keyword>
<dbReference type="InterPro" id="IPR006495">
    <property type="entry name" value="CitD"/>
</dbReference>
<dbReference type="NCBIfam" id="NF009726">
    <property type="entry name" value="PRK13253.1"/>
    <property type="match status" value="1"/>
</dbReference>
<comment type="subunit">
    <text evidence="4">Oligomer with a subunit composition of (alpha,beta,gamma)6.</text>
</comment>
<dbReference type="AlphaFoldDB" id="A0AAU9DKA8"/>
<dbReference type="InterPro" id="IPR023439">
    <property type="entry name" value="Mal_deCO2ase/Cit_lyase_ACP"/>
</dbReference>